<evidence type="ECO:0000256" key="2">
    <source>
        <dbReference type="ARBA" id="ARBA00023239"/>
    </source>
</evidence>
<dbReference type="Proteomes" id="UP000186221">
    <property type="component" value="Unassembled WGS sequence"/>
</dbReference>
<dbReference type="InterPro" id="IPR050963">
    <property type="entry name" value="Sirohydro_Cobaltochel/CbiX"/>
</dbReference>
<evidence type="ECO:0000313" key="4">
    <source>
        <dbReference type="Proteomes" id="UP000186221"/>
    </source>
</evidence>
<dbReference type="CDD" id="cd03416">
    <property type="entry name" value="CbiX_SirB_N"/>
    <property type="match status" value="1"/>
</dbReference>
<dbReference type="RefSeq" id="WP_076484405.1">
    <property type="nucleotide sequence ID" value="NZ_FTOG01000004.1"/>
</dbReference>
<evidence type="ECO:0000256" key="1">
    <source>
        <dbReference type="ARBA" id="ARBA00022723"/>
    </source>
</evidence>
<dbReference type="AlphaFoldDB" id="A0A1N7LL40"/>
<evidence type="ECO:0000313" key="3">
    <source>
        <dbReference type="EMBL" id="SIS74543.1"/>
    </source>
</evidence>
<sequence length="219" mass="23531">MRNVLIVAHGFPSDPEPAQAALETLATKVEALLPDTKVGAATLACTGALREAVAAQPDALIYPFFMAEGWFTKVQLPRRLAELGHSAEILPPFGREPALPDLIVQTLKDAGPEVILVAHGSQVSRSSHDMTVELARTLAPRLPKQHLRLAFLEEMPHLREVAAHYRAATCLPLFVLRGGHVAQDVPQALEEAGFSGTLLPALGELEDVPALIAESLRAK</sequence>
<gene>
    <name evidence="3" type="ORF">SAMN05421580_104146</name>
</gene>
<keyword evidence="1" id="KW-0479">Metal-binding</keyword>
<dbReference type="InterPro" id="IPR002762">
    <property type="entry name" value="CbiX-like"/>
</dbReference>
<dbReference type="OrthoDB" id="7346027at2"/>
<protein>
    <submittedName>
        <fullName evidence="3">Sirohydrochlorin ferrochelatase</fullName>
    </submittedName>
</protein>
<proteinExistence type="predicted"/>
<organism evidence="3 4">
    <name type="scientific">Rhodobacter aestuarii</name>
    <dbReference type="NCBI Taxonomy" id="453582"/>
    <lineage>
        <taxon>Bacteria</taxon>
        <taxon>Pseudomonadati</taxon>
        <taxon>Pseudomonadota</taxon>
        <taxon>Alphaproteobacteria</taxon>
        <taxon>Rhodobacterales</taxon>
        <taxon>Rhodobacter group</taxon>
        <taxon>Rhodobacter</taxon>
    </lineage>
</organism>
<dbReference type="Pfam" id="PF01903">
    <property type="entry name" value="CbiX"/>
    <property type="match status" value="1"/>
</dbReference>
<dbReference type="EMBL" id="FTOG01000004">
    <property type="protein sequence ID" value="SIS74543.1"/>
    <property type="molecule type" value="Genomic_DNA"/>
</dbReference>
<keyword evidence="4" id="KW-1185">Reference proteome</keyword>
<dbReference type="Gene3D" id="3.40.50.1400">
    <property type="match status" value="2"/>
</dbReference>
<dbReference type="SUPFAM" id="SSF53800">
    <property type="entry name" value="Chelatase"/>
    <property type="match status" value="1"/>
</dbReference>
<reference evidence="4" key="1">
    <citation type="submission" date="2017-01" db="EMBL/GenBank/DDBJ databases">
        <authorList>
            <person name="Varghese N."/>
            <person name="Submissions S."/>
        </authorList>
    </citation>
    <scope>NUCLEOTIDE SEQUENCE [LARGE SCALE GENOMIC DNA]</scope>
    <source>
        <strain evidence="4">DSM 19945</strain>
    </source>
</reference>
<dbReference type="STRING" id="453582.SAMN05421580_104146"/>
<name>A0A1N7LL40_9RHOB</name>
<dbReference type="GO" id="GO:0016829">
    <property type="term" value="F:lyase activity"/>
    <property type="evidence" value="ECO:0007669"/>
    <property type="project" value="UniProtKB-KW"/>
</dbReference>
<dbReference type="PANTHER" id="PTHR33542">
    <property type="entry name" value="SIROHYDROCHLORIN FERROCHELATASE, CHLOROPLASTIC"/>
    <property type="match status" value="1"/>
</dbReference>
<dbReference type="PANTHER" id="PTHR33542:SF3">
    <property type="entry name" value="SIROHYDROCHLORIN FERROCHELATASE, CHLOROPLASTIC"/>
    <property type="match status" value="1"/>
</dbReference>
<keyword evidence="2" id="KW-0456">Lyase</keyword>
<dbReference type="GO" id="GO:0046872">
    <property type="term" value="F:metal ion binding"/>
    <property type="evidence" value="ECO:0007669"/>
    <property type="project" value="UniProtKB-KW"/>
</dbReference>
<accession>A0A1N7LL40</accession>